<feature type="domain" description="Peptidase A1" evidence="6">
    <location>
        <begin position="59"/>
        <end position="472"/>
    </location>
</feature>
<comment type="similarity">
    <text evidence="1 3">Belongs to the peptidase A1 family.</text>
</comment>
<dbReference type="CDD" id="cd05471">
    <property type="entry name" value="pepsin_like"/>
    <property type="match status" value="1"/>
</dbReference>
<proteinExistence type="inferred from homology"/>
<dbReference type="GO" id="GO:0004190">
    <property type="term" value="F:aspartic-type endopeptidase activity"/>
    <property type="evidence" value="ECO:0007669"/>
    <property type="project" value="UniProtKB-KW"/>
</dbReference>
<dbReference type="SUPFAM" id="SSF50630">
    <property type="entry name" value="Acid proteases"/>
    <property type="match status" value="1"/>
</dbReference>
<evidence type="ECO:0000256" key="5">
    <source>
        <dbReference type="SAM" id="SignalP"/>
    </source>
</evidence>
<dbReference type="InterPro" id="IPR033121">
    <property type="entry name" value="PEPTIDASE_A1"/>
</dbReference>
<dbReference type="PROSITE" id="PS51767">
    <property type="entry name" value="PEPTIDASE_A1"/>
    <property type="match status" value="1"/>
</dbReference>
<dbReference type="InterPro" id="IPR001969">
    <property type="entry name" value="Aspartic_peptidase_AS"/>
</dbReference>
<organism evidence="7 8">
    <name type="scientific">Moniliophthora roreri (strain MCA 2997)</name>
    <name type="common">Cocoa frosty pod rot fungus</name>
    <name type="synonym">Crinipellis roreri</name>
    <dbReference type="NCBI Taxonomy" id="1381753"/>
    <lineage>
        <taxon>Eukaryota</taxon>
        <taxon>Fungi</taxon>
        <taxon>Dikarya</taxon>
        <taxon>Basidiomycota</taxon>
        <taxon>Agaricomycotina</taxon>
        <taxon>Agaricomycetes</taxon>
        <taxon>Agaricomycetidae</taxon>
        <taxon>Agaricales</taxon>
        <taxon>Marasmiineae</taxon>
        <taxon>Marasmiaceae</taxon>
        <taxon>Moniliophthora</taxon>
    </lineage>
</organism>
<dbReference type="Proteomes" id="UP000017559">
    <property type="component" value="Unassembled WGS sequence"/>
</dbReference>
<feature type="signal peptide" evidence="5">
    <location>
        <begin position="1"/>
        <end position="18"/>
    </location>
</feature>
<accession>V2X068</accession>
<dbReference type="Gene3D" id="2.40.70.10">
    <property type="entry name" value="Acid Proteases"/>
    <property type="match status" value="2"/>
</dbReference>
<evidence type="ECO:0000313" key="7">
    <source>
        <dbReference type="EMBL" id="ESK92518.1"/>
    </source>
</evidence>
<evidence type="ECO:0000313" key="8">
    <source>
        <dbReference type="Proteomes" id="UP000017559"/>
    </source>
</evidence>
<keyword evidence="3" id="KW-0645">Protease</keyword>
<evidence type="ECO:0000259" key="6">
    <source>
        <dbReference type="PROSITE" id="PS51767"/>
    </source>
</evidence>
<dbReference type="PRINTS" id="PR00792">
    <property type="entry name" value="PEPSIN"/>
</dbReference>
<dbReference type="AlphaFoldDB" id="V2X068"/>
<dbReference type="InterPro" id="IPR034164">
    <property type="entry name" value="Pepsin-like_dom"/>
</dbReference>
<dbReference type="OrthoDB" id="3089at2759"/>
<name>V2X068_MONRO</name>
<dbReference type="Pfam" id="PF00026">
    <property type="entry name" value="Asp"/>
    <property type="match status" value="2"/>
</dbReference>
<evidence type="ECO:0000256" key="1">
    <source>
        <dbReference type="ARBA" id="ARBA00007447"/>
    </source>
</evidence>
<evidence type="ECO:0000256" key="4">
    <source>
        <dbReference type="SAM" id="MobiDB-lite"/>
    </source>
</evidence>
<dbReference type="PROSITE" id="PS00141">
    <property type="entry name" value="ASP_PROTEASE"/>
    <property type="match status" value="1"/>
</dbReference>
<keyword evidence="5" id="KW-0732">Signal</keyword>
<comment type="caution">
    <text evidence="7">The sequence shown here is derived from an EMBL/GenBank/DDBJ whole genome shotgun (WGS) entry which is preliminary data.</text>
</comment>
<gene>
    <name evidence="7" type="ORF">Moror_4440</name>
</gene>
<dbReference type="KEGG" id="mrr:Moror_4440"/>
<evidence type="ECO:0000256" key="2">
    <source>
        <dbReference type="ARBA" id="ARBA00022750"/>
    </source>
</evidence>
<dbReference type="PANTHER" id="PTHR47966:SF51">
    <property type="entry name" value="BETA-SITE APP-CLEAVING ENZYME, ISOFORM A-RELATED"/>
    <property type="match status" value="1"/>
</dbReference>
<dbReference type="InterPro" id="IPR021109">
    <property type="entry name" value="Peptidase_aspartic_dom_sf"/>
</dbReference>
<sequence>MWAFPASLLLFLSPVTFGSFVGQRRTENGLHVPIYKAQASNLQRRAAAIGLGDYFDVTYNVLLSIGNTEVPLILDSGSSDCWVLSDFCNSPQCSDTLGAKRYPQSSLRSTGLDVRLLYGDSFTGTHALGLIGRDMVNLAGLGMQDQYFGAINSTNTSVLRTGSSGILGLGFPINSMIWFELFKNEYVNSNQRREDISLSRRNNFRRPSFPPISELTQSWSLPSRYEARQESSSRASIIAELIMSTWPTYGPLMNRIIASFNLAPMVTIILQRNTIDIGGNAGLLSIGELPFGVKNESLTWVSLRSYPPEEGGLNGPPDSPNEVYPIAWEIPIDDVYFDGEKLPPSALAAADITLSALVDTGNSLLRGPPDTVREIQERLGGFRFACDTPHTLAFVIGGKMFPVDPRDFITQIFEDSVETCGMNVVATDTPTRGDGYLYSWSLGVPFLKSVLSSYYYGNLTHPSHGPPRLGFLSTVPPDANERYRAAFEFARDGDGNFPGIIEEAPTSVPAIATTNSDGVPLAQPSVAGSRGTGRTNTATAQLIRTPSPLHGSLIALSMAAGTMLWS</sequence>
<dbReference type="GO" id="GO:0006508">
    <property type="term" value="P:proteolysis"/>
    <property type="evidence" value="ECO:0007669"/>
    <property type="project" value="UniProtKB-KW"/>
</dbReference>
<dbReference type="InterPro" id="IPR001461">
    <property type="entry name" value="Aspartic_peptidase_A1"/>
</dbReference>
<evidence type="ECO:0000256" key="3">
    <source>
        <dbReference type="RuleBase" id="RU000454"/>
    </source>
</evidence>
<reference evidence="7 8" key="1">
    <citation type="journal article" date="2014" name="BMC Genomics">
        <title>Genome and secretome analysis of the hemibiotrophic fungal pathogen, Moniliophthora roreri, which causes frosty pod rot disease of cacao: mechanisms of the biotrophic and necrotrophic phases.</title>
        <authorList>
            <person name="Meinhardt L.W."/>
            <person name="Costa G.G.L."/>
            <person name="Thomazella D.P.T."/>
            <person name="Teixeira P.J.P.L."/>
            <person name="Carazzolle M.F."/>
            <person name="Schuster S.C."/>
            <person name="Carlson J.E."/>
            <person name="Guiltinan M.J."/>
            <person name="Mieczkowski P."/>
            <person name="Farmer A."/>
            <person name="Ramaraj T."/>
            <person name="Crozier J."/>
            <person name="Davis R.E."/>
            <person name="Shao J."/>
            <person name="Melnick R.L."/>
            <person name="Pereira G.A.G."/>
            <person name="Bailey B.A."/>
        </authorList>
    </citation>
    <scope>NUCLEOTIDE SEQUENCE [LARGE SCALE GENOMIC DNA]</scope>
    <source>
        <strain evidence="7 8">MCA 2997</strain>
    </source>
</reference>
<feature type="chain" id="PRO_5004713307" description="Peptidase A1 domain-containing protein" evidence="5">
    <location>
        <begin position="19"/>
        <end position="566"/>
    </location>
</feature>
<keyword evidence="2 3" id="KW-0064">Aspartyl protease</keyword>
<protein>
    <recommendedName>
        <fullName evidence="6">Peptidase A1 domain-containing protein</fullName>
    </recommendedName>
</protein>
<feature type="region of interest" description="Disordered" evidence="4">
    <location>
        <begin position="515"/>
        <end position="535"/>
    </location>
</feature>
<dbReference type="PANTHER" id="PTHR47966">
    <property type="entry name" value="BETA-SITE APP-CLEAVING ENZYME, ISOFORM A-RELATED"/>
    <property type="match status" value="1"/>
</dbReference>
<dbReference type="EMBL" id="AWSO01000278">
    <property type="protein sequence ID" value="ESK92518.1"/>
    <property type="molecule type" value="Genomic_DNA"/>
</dbReference>
<keyword evidence="3" id="KW-0378">Hydrolase</keyword>
<dbReference type="HOGENOM" id="CLU_021426_0_0_1"/>
<keyword evidence="8" id="KW-1185">Reference proteome</keyword>